<evidence type="ECO:0000313" key="3">
    <source>
        <dbReference type="Proteomes" id="UP000003706"/>
    </source>
</evidence>
<dbReference type="EMBL" id="AGJL01000051">
    <property type="protein sequence ID" value="EHP84484.1"/>
    <property type="molecule type" value="Genomic_DNA"/>
</dbReference>
<keyword evidence="1" id="KW-0812">Transmembrane</keyword>
<accession>H1L0T4</accession>
<gene>
    <name evidence="2" type="ORF">MetfoDRAFT_1658</name>
</gene>
<keyword evidence="3" id="KW-1185">Reference proteome</keyword>
<dbReference type="STRING" id="647171.MetfoDRAFT_1658"/>
<evidence type="ECO:0000256" key="1">
    <source>
        <dbReference type="SAM" id="Phobius"/>
    </source>
</evidence>
<evidence type="ECO:0000313" key="2">
    <source>
        <dbReference type="EMBL" id="EHP84484.1"/>
    </source>
</evidence>
<comment type="caution">
    <text evidence="2">The sequence shown here is derived from an EMBL/GenBank/DDBJ whole genome shotgun (WGS) entry which is preliminary data.</text>
</comment>
<reference evidence="2 3" key="1">
    <citation type="submission" date="2011-09" db="EMBL/GenBank/DDBJ databases">
        <title>The draft genome of Methanotorris formicicus Mc-S-70.</title>
        <authorList>
            <consortium name="US DOE Joint Genome Institute (JGI-PGF)"/>
            <person name="Lucas S."/>
            <person name="Han J."/>
            <person name="Lapidus A."/>
            <person name="Cheng J.-F."/>
            <person name="Goodwin L."/>
            <person name="Pitluck S."/>
            <person name="Peters L."/>
            <person name="Land M.L."/>
            <person name="Hauser L."/>
            <person name="Sieprawska-Lupa M."/>
            <person name="Takai K."/>
            <person name="Miyazaki J."/>
            <person name="Whitman W."/>
            <person name="Woyke T.J."/>
        </authorList>
    </citation>
    <scope>NUCLEOTIDE SEQUENCE [LARGE SCALE GENOMIC DNA]</scope>
    <source>
        <strain evidence="2 3">Mc-S-70</strain>
    </source>
</reference>
<protein>
    <submittedName>
        <fullName evidence="2">Uncharacterized protein</fullName>
    </submittedName>
</protein>
<dbReference type="Proteomes" id="UP000003706">
    <property type="component" value="Unassembled WGS sequence"/>
</dbReference>
<dbReference type="AlphaFoldDB" id="H1L0T4"/>
<proteinExistence type="predicted"/>
<dbReference type="RefSeq" id="WP_007045082.1">
    <property type="nucleotide sequence ID" value="NZ_AGJL01000051.1"/>
</dbReference>
<feature type="transmembrane region" description="Helical" evidence="1">
    <location>
        <begin position="95"/>
        <end position="114"/>
    </location>
</feature>
<name>H1L0T4_9EURY</name>
<organism evidence="2 3">
    <name type="scientific">Methanotorris formicicus Mc-S-70</name>
    <dbReference type="NCBI Taxonomy" id="647171"/>
    <lineage>
        <taxon>Archaea</taxon>
        <taxon>Methanobacteriati</taxon>
        <taxon>Methanobacteriota</taxon>
        <taxon>Methanomada group</taxon>
        <taxon>Methanococci</taxon>
        <taxon>Methanococcales</taxon>
        <taxon>Methanocaldococcaceae</taxon>
        <taxon>Methanotorris</taxon>
    </lineage>
</organism>
<keyword evidence="1" id="KW-1133">Transmembrane helix</keyword>
<sequence>MTVEIKAYDVDYDNNIVKIDGEDVGVLEVGNNIVTTTIITIDGENATKYLSDNSVTIFIDKQGEAIRIDSIKITVDYIPKSNGNYNNGGGNTIKAPIPLGAIILTLITIQIIALKRLN</sequence>
<keyword evidence="1" id="KW-0472">Membrane</keyword>